<dbReference type="Proteomes" id="UP000322667">
    <property type="component" value="Chromosome A04"/>
</dbReference>
<protein>
    <submittedName>
        <fullName evidence="2">Uncharacterized protein</fullName>
    </submittedName>
</protein>
<proteinExistence type="predicted"/>
<gene>
    <name evidence="2" type="ORF">ES332_A04G039700v1</name>
</gene>
<feature type="compositionally biased region" description="Gly residues" evidence="1">
    <location>
        <begin position="28"/>
        <end position="37"/>
    </location>
</feature>
<reference evidence="2 3" key="1">
    <citation type="submission" date="2019-07" db="EMBL/GenBank/DDBJ databases">
        <title>WGS assembly of Gossypium tomentosum.</title>
        <authorList>
            <person name="Chen Z.J."/>
            <person name="Sreedasyam A."/>
            <person name="Ando A."/>
            <person name="Song Q."/>
            <person name="De L."/>
            <person name="Hulse-Kemp A."/>
            <person name="Ding M."/>
            <person name="Ye W."/>
            <person name="Kirkbride R."/>
            <person name="Jenkins J."/>
            <person name="Plott C."/>
            <person name="Lovell J."/>
            <person name="Lin Y.-M."/>
            <person name="Vaughn R."/>
            <person name="Liu B."/>
            <person name="Li W."/>
            <person name="Simpson S."/>
            <person name="Scheffler B."/>
            <person name="Saski C."/>
            <person name="Grover C."/>
            <person name="Hu G."/>
            <person name="Conover J."/>
            <person name="Carlson J."/>
            <person name="Shu S."/>
            <person name="Boston L."/>
            <person name="Williams M."/>
            <person name="Peterson D."/>
            <person name="Mcgee K."/>
            <person name="Jones D."/>
            <person name="Wendel J."/>
            <person name="Stelly D."/>
            <person name="Grimwood J."/>
            <person name="Schmutz J."/>
        </authorList>
    </citation>
    <scope>NUCLEOTIDE SEQUENCE [LARGE SCALE GENOMIC DNA]</scope>
    <source>
        <strain evidence="2">7179.01</strain>
    </source>
</reference>
<dbReference type="EMBL" id="CM017613">
    <property type="protein sequence ID" value="TYI32163.1"/>
    <property type="molecule type" value="Genomic_DNA"/>
</dbReference>
<feature type="compositionally biased region" description="Basic and acidic residues" evidence="1">
    <location>
        <begin position="13"/>
        <end position="23"/>
    </location>
</feature>
<evidence type="ECO:0000313" key="2">
    <source>
        <dbReference type="EMBL" id="TYI32163.1"/>
    </source>
</evidence>
<dbReference type="AlphaFoldDB" id="A0A5D2QVF5"/>
<sequence length="47" mass="4663">MPSRTAVTCEDLDGNRAGHDTILKSRPTGGGVIGGRAGVSKGLGTVP</sequence>
<accession>A0A5D2QVF5</accession>
<evidence type="ECO:0000256" key="1">
    <source>
        <dbReference type="SAM" id="MobiDB-lite"/>
    </source>
</evidence>
<feature type="compositionally biased region" description="Low complexity" evidence="1">
    <location>
        <begin position="38"/>
        <end position="47"/>
    </location>
</feature>
<name>A0A5D2QVF5_GOSTO</name>
<evidence type="ECO:0000313" key="3">
    <source>
        <dbReference type="Proteomes" id="UP000322667"/>
    </source>
</evidence>
<keyword evidence="3" id="KW-1185">Reference proteome</keyword>
<organism evidence="2 3">
    <name type="scientific">Gossypium tomentosum</name>
    <name type="common">Hawaiian cotton</name>
    <name type="synonym">Gossypium sandvicense</name>
    <dbReference type="NCBI Taxonomy" id="34277"/>
    <lineage>
        <taxon>Eukaryota</taxon>
        <taxon>Viridiplantae</taxon>
        <taxon>Streptophyta</taxon>
        <taxon>Embryophyta</taxon>
        <taxon>Tracheophyta</taxon>
        <taxon>Spermatophyta</taxon>
        <taxon>Magnoliopsida</taxon>
        <taxon>eudicotyledons</taxon>
        <taxon>Gunneridae</taxon>
        <taxon>Pentapetalae</taxon>
        <taxon>rosids</taxon>
        <taxon>malvids</taxon>
        <taxon>Malvales</taxon>
        <taxon>Malvaceae</taxon>
        <taxon>Malvoideae</taxon>
        <taxon>Gossypium</taxon>
    </lineage>
</organism>
<feature type="region of interest" description="Disordered" evidence="1">
    <location>
        <begin position="1"/>
        <end position="47"/>
    </location>
</feature>